<feature type="coiled-coil region" evidence="6">
    <location>
        <begin position="141"/>
        <end position="168"/>
    </location>
</feature>
<dbReference type="InterPro" id="IPR041118">
    <property type="entry name" value="Rx_N"/>
</dbReference>
<dbReference type="SUPFAM" id="SSF52540">
    <property type="entry name" value="P-loop containing nucleoside triphosphate hydrolases"/>
    <property type="match status" value="1"/>
</dbReference>
<dbReference type="EMBL" id="LT934122">
    <property type="protein sequence ID" value="VAI63770.1"/>
    <property type="molecule type" value="Genomic_DNA"/>
</dbReference>
<name>A0A9R0YXU4_TRITD</name>
<sequence length="307" mass="34764">MSPSIHPHKLTSASSELAFHNRETMEVALVSVATGVLKPVLEKLAALLSDEYKHFKGVRKEIKFLTHELAAMEAFLLKMSEEEDPDVQDKIWMNEVRELSYDMEDAIDDFMQSVGDKDEKPDGFIEKIKSSLGKLGKMKARRRTGKEIQDLKKQIIEVTERNARYKSRETFSKNANTTVYPRDLAIFEHASKLVGIDEPKAEIIKLLTEEDVCASEQQQQQLKIVSIVGPGGMGKTALANQVYQELKGQYECWAFVSVSRNPDMMNILRTILSEVAKKHSASTEAGDIRQLINKIIDFLADKRYILS</sequence>
<dbReference type="Gramene" id="TRITD6Bv1G225670.6">
    <property type="protein sequence ID" value="TRITD6Bv1G225670.6"/>
    <property type="gene ID" value="TRITD6Bv1G225670"/>
</dbReference>
<keyword evidence="6" id="KW-0175">Coiled coil</keyword>
<keyword evidence="10" id="KW-1185">Reference proteome</keyword>
<evidence type="ECO:0000256" key="1">
    <source>
        <dbReference type="ARBA" id="ARBA00008894"/>
    </source>
</evidence>
<dbReference type="Gene3D" id="1.20.5.4130">
    <property type="match status" value="1"/>
</dbReference>
<keyword evidence="5" id="KW-0611">Plant defense</keyword>
<accession>A0A9R0YXU4</accession>
<dbReference type="InterPro" id="IPR027417">
    <property type="entry name" value="P-loop_NTPase"/>
</dbReference>
<reference evidence="9 10" key="1">
    <citation type="submission" date="2017-09" db="EMBL/GenBank/DDBJ databases">
        <authorList>
            <consortium name="International Durum Wheat Genome Sequencing Consortium (IDWGSC)"/>
            <person name="Milanesi L."/>
        </authorList>
    </citation>
    <scope>NUCLEOTIDE SEQUENCE [LARGE SCALE GENOMIC DNA]</scope>
    <source>
        <strain evidence="10">cv. Svevo</strain>
    </source>
</reference>
<dbReference type="InterPro" id="IPR038005">
    <property type="entry name" value="RX-like_CC"/>
</dbReference>
<dbReference type="GO" id="GO:0006952">
    <property type="term" value="P:defense response"/>
    <property type="evidence" value="ECO:0007669"/>
    <property type="project" value="UniProtKB-KW"/>
</dbReference>
<keyword evidence="4" id="KW-0547">Nucleotide-binding</keyword>
<proteinExistence type="inferred from homology"/>
<dbReference type="Pfam" id="PF00931">
    <property type="entry name" value="NB-ARC"/>
    <property type="match status" value="1"/>
</dbReference>
<dbReference type="Pfam" id="PF18052">
    <property type="entry name" value="Rx_N"/>
    <property type="match status" value="1"/>
</dbReference>
<gene>
    <name evidence="9" type="ORF">TRITD_6Bv1G225670</name>
</gene>
<keyword evidence="2" id="KW-0433">Leucine-rich repeat</keyword>
<feature type="domain" description="Disease resistance N-terminal" evidence="8">
    <location>
        <begin position="36"/>
        <end position="121"/>
    </location>
</feature>
<protein>
    <submittedName>
        <fullName evidence="9">Uncharacterized protein</fullName>
    </submittedName>
</protein>
<dbReference type="PANTHER" id="PTHR19338">
    <property type="entry name" value="TRANSLOCASE OF INNER MITOCHONDRIAL MEMBRANE 13 HOMOLOG"/>
    <property type="match status" value="1"/>
</dbReference>
<evidence type="ECO:0000256" key="5">
    <source>
        <dbReference type="ARBA" id="ARBA00022821"/>
    </source>
</evidence>
<dbReference type="PANTHER" id="PTHR19338:SF42">
    <property type="entry name" value="RX N-TERMINAL DOMAIN-CONTAINING PROTEIN"/>
    <property type="match status" value="1"/>
</dbReference>
<dbReference type="AlphaFoldDB" id="A0A9R0YXU4"/>
<dbReference type="InterPro" id="IPR002182">
    <property type="entry name" value="NB-ARC"/>
</dbReference>
<evidence type="ECO:0000259" key="8">
    <source>
        <dbReference type="Pfam" id="PF18052"/>
    </source>
</evidence>
<evidence type="ECO:0000256" key="3">
    <source>
        <dbReference type="ARBA" id="ARBA00022737"/>
    </source>
</evidence>
<evidence type="ECO:0000259" key="7">
    <source>
        <dbReference type="Pfam" id="PF00931"/>
    </source>
</evidence>
<dbReference type="Gene3D" id="3.40.50.300">
    <property type="entry name" value="P-loop containing nucleotide triphosphate hydrolases"/>
    <property type="match status" value="1"/>
</dbReference>
<dbReference type="OMA" id="SWELASC"/>
<dbReference type="GO" id="GO:0043531">
    <property type="term" value="F:ADP binding"/>
    <property type="evidence" value="ECO:0007669"/>
    <property type="project" value="InterPro"/>
</dbReference>
<evidence type="ECO:0000256" key="2">
    <source>
        <dbReference type="ARBA" id="ARBA00022614"/>
    </source>
</evidence>
<feature type="domain" description="NB-ARC" evidence="7">
    <location>
        <begin position="218"/>
        <end position="306"/>
    </location>
</feature>
<evidence type="ECO:0000256" key="6">
    <source>
        <dbReference type="SAM" id="Coils"/>
    </source>
</evidence>
<evidence type="ECO:0000313" key="9">
    <source>
        <dbReference type="EMBL" id="VAI63770.1"/>
    </source>
</evidence>
<organism evidence="9 10">
    <name type="scientific">Triticum turgidum subsp. durum</name>
    <name type="common">Durum wheat</name>
    <name type="synonym">Triticum durum</name>
    <dbReference type="NCBI Taxonomy" id="4567"/>
    <lineage>
        <taxon>Eukaryota</taxon>
        <taxon>Viridiplantae</taxon>
        <taxon>Streptophyta</taxon>
        <taxon>Embryophyta</taxon>
        <taxon>Tracheophyta</taxon>
        <taxon>Spermatophyta</taxon>
        <taxon>Magnoliopsida</taxon>
        <taxon>Liliopsida</taxon>
        <taxon>Poales</taxon>
        <taxon>Poaceae</taxon>
        <taxon>BOP clade</taxon>
        <taxon>Pooideae</taxon>
        <taxon>Triticodae</taxon>
        <taxon>Triticeae</taxon>
        <taxon>Triticinae</taxon>
        <taxon>Triticum</taxon>
    </lineage>
</organism>
<evidence type="ECO:0000313" key="10">
    <source>
        <dbReference type="Proteomes" id="UP000324705"/>
    </source>
</evidence>
<keyword evidence="3" id="KW-0677">Repeat</keyword>
<dbReference type="Proteomes" id="UP000324705">
    <property type="component" value="Chromosome 6B"/>
</dbReference>
<evidence type="ECO:0000256" key="4">
    <source>
        <dbReference type="ARBA" id="ARBA00022741"/>
    </source>
</evidence>
<dbReference type="CDD" id="cd14798">
    <property type="entry name" value="RX-CC_like"/>
    <property type="match status" value="1"/>
</dbReference>
<comment type="similarity">
    <text evidence="1">Belongs to the disease resistance NB-LRR family.</text>
</comment>